<protein>
    <submittedName>
        <fullName evidence="2">2OG-Fe(II) oxygenase</fullName>
    </submittedName>
</protein>
<evidence type="ECO:0000313" key="3">
    <source>
        <dbReference type="Proteomes" id="UP000601055"/>
    </source>
</evidence>
<evidence type="ECO:0000259" key="1">
    <source>
        <dbReference type="Pfam" id="PF13640"/>
    </source>
</evidence>
<proteinExistence type="predicted"/>
<dbReference type="Proteomes" id="UP000601055">
    <property type="component" value="Unassembled WGS sequence"/>
</dbReference>
<dbReference type="InterPro" id="IPR051842">
    <property type="entry name" value="uS12_prolyl_hydroxylase"/>
</dbReference>
<comment type="caution">
    <text evidence="2">The sequence shown here is derived from an EMBL/GenBank/DDBJ whole genome shotgun (WGS) entry which is preliminary data.</text>
</comment>
<name>A0A923E2V0_9SPHI</name>
<dbReference type="RefSeq" id="WP_182923167.1">
    <property type="nucleotide sequence ID" value="NZ_WNXD01000002.1"/>
</dbReference>
<evidence type="ECO:0000313" key="2">
    <source>
        <dbReference type="EMBL" id="MBB2146514.1"/>
    </source>
</evidence>
<dbReference type="PANTHER" id="PTHR12117:SF0">
    <property type="entry name" value="PROLYL 3-HYDROXYLASE OGFOD1"/>
    <property type="match status" value="1"/>
</dbReference>
<sequence length="276" mass="31831">MVYLNKKIVDLQQFAKEKHKEYANAKPFPNIVIDDFFEEEFLSKVLNEFPDLSTKSEINVFNNLNEKKLGTKGEADFGEYTKLICHYLNSQPILEFLQELTGITETLLPDPYFYGGGYHEIKPGGYLKIHADFNKHNKTGLDRRINLLVYLNKDWEESYGGFFELWDENMVSAQRKLLPIFNRVAIFSTTDFSYHGHPDPLTCPPDRSRKSIALYYYTNGRPASELNEGEHSTLFVNRKGKPKDIAPPKTLVPKLTSAVKNFTPPIIFNLLKKIIK</sequence>
<dbReference type="Pfam" id="PF13640">
    <property type="entry name" value="2OG-FeII_Oxy_3"/>
    <property type="match status" value="1"/>
</dbReference>
<reference evidence="2" key="1">
    <citation type="submission" date="2019-11" db="EMBL/GenBank/DDBJ databases">
        <title>Description of Pedobacter sp. LMG 31464T.</title>
        <authorList>
            <person name="Carlier A."/>
            <person name="Qi S."/>
            <person name="Vandamme P."/>
        </authorList>
    </citation>
    <scope>NUCLEOTIDE SEQUENCE</scope>
    <source>
        <strain evidence="2">LMG 31464</strain>
    </source>
</reference>
<keyword evidence="3" id="KW-1185">Reference proteome</keyword>
<feature type="domain" description="Prolyl 4-hydroxylase alpha subunit Fe(2+) 2OG dioxygenase" evidence="1">
    <location>
        <begin position="118"/>
        <end position="217"/>
    </location>
</feature>
<gene>
    <name evidence="2" type="ORF">GM921_13510</name>
</gene>
<dbReference type="AlphaFoldDB" id="A0A923E2V0"/>
<dbReference type="PANTHER" id="PTHR12117">
    <property type="entry name" value="HISTONE ACETYLTRANSFERASE COMPLEX"/>
    <property type="match status" value="1"/>
</dbReference>
<accession>A0A923E2V0</accession>
<dbReference type="InterPro" id="IPR044862">
    <property type="entry name" value="Pro_4_hyd_alph_FE2OG_OXY"/>
</dbReference>
<dbReference type="Gene3D" id="2.60.120.620">
    <property type="entry name" value="q2cbj1_9rhob like domain"/>
    <property type="match status" value="1"/>
</dbReference>
<dbReference type="EMBL" id="WNXD01000002">
    <property type="protein sequence ID" value="MBB2146514.1"/>
    <property type="molecule type" value="Genomic_DNA"/>
</dbReference>
<organism evidence="2 3">
    <name type="scientific">Pedobacter planticolens</name>
    <dbReference type="NCBI Taxonomy" id="2679964"/>
    <lineage>
        <taxon>Bacteria</taxon>
        <taxon>Pseudomonadati</taxon>
        <taxon>Bacteroidota</taxon>
        <taxon>Sphingobacteriia</taxon>
        <taxon>Sphingobacteriales</taxon>
        <taxon>Sphingobacteriaceae</taxon>
        <taxon>Pedobacter</taxon>
    </lineage>
</organism>